<dbReference type="EMBL" id="CP136865">
    <property type="protein sequence ID" value="WOJ95354.1"/>
    <property type="molecule type" value="Genomic_DNA"/>
</dbReference>
<keyword evidence="3" id="KW-1185">Reference proteome</keyword>
<dbReference type="InterPro" id="IPR007791">
    <property type="entry name" value="DjlA_N"/>
</dbReference>
<protein>
    <submittedName>
        <fullName evidence="2">TerB family tellurite resistance protein</fullName>
    </submittedName>
</protein>
<accession>A0ABZ0I991</accession>
<feature type="domain" description="Co-chaperone DjlA N-terminal" evidence="1">
    <location>
        <begin position="32"/>
        <end position="137"/>
    </location>
</feature>
<dbReference type="RefSeq" id="WP_407326053.1">
    <property type="nucleotide sequence ID" value="NZ_CP136865.1"/>
</dbReference>
<dbReference type="Pfam" id="PF05099">
    <property type="entry name" value="TerB"/>
    <property type="match status" value="1"/>
</dbReference>
<dbReference type="Proteomes" id="UP001626549">
    <property type="component" value="Chromosome"/>
</dbReference>
<evidence type="ECO:0000313" key="2">
    <source>
        <dbReference type="EMBL" id="WOJ95354.1"/>
    </source>
</evidence>
<evidence type="ECO:0000259" key="1">
    <source>
        <dbReference type="Pfam" id="PF05099"/>
    </source>
</evidence>
<dbReference type="InterPro" id="IPR029024">
    <property type="entry name" value="TerB-like"/>
</dbReference>
<name>A0ABZ0I991_9GAMM</name>
<sequence>MALVEFNKVRQLFGEAPQTADSDLFRELFVLVLSRATDADAYTHPAEIATVQSVIKEELGEDLSDSEVRTAALSKIYESTPLPKCLMNAAPKLNMDQRRAILRGLVAVMHADDNISSREAEFFNMVVSALGLSAADAAGLIVA</sequence>
<dbReference type="SUPFAM" id="SSF158682">
    <property type="entry name" value="TerB-like"/>
    <property type="match status" value="1"/>
</dbReference>
<dbReference type="Gene3D" id="1.10.3680.10">
    <property type="entry name" value="TerB-like"/>
    <property type="match status" value="1"/>
</dbReference>
<gene>
    <name evidence="2" type="ORF">R0137_08770</name>
</gene>
<proteinExistence type="predicted"/>
<evidence type="ECO:0000313" key="3">
    <source>
        <dbReference type="Proteomes" id="UP001626549"/>
    </source>
</evidence>
<reference evidence="2 3" key="1">
    <citation type="submission" date="2023-10" db="EMBL/GenBank/DDBJ databases">
        <title>Two novel species belonging to the OM43/NOR5 clade.</title>
        <authorList>
            <person name="Park M."/>
        </authorList>
    </citation>
    <scope>NUCLEOTIDE SEQUENCE [LARGE SCALE GENOMIC DNA]</scope>
    <source>
        <strain evidence="2 3">IMCC45268</strain>
    </source>
</reference>
<organism evidence="2 3">
    <name type="scientific">Congregibacter brevis</name>
    <dbReference type="NCBI Taxonomy" id="3081201"/>
    <lineage>
        <taxon>Bacteria</taxon>
        <taxon>Pseudomonadati</taxon>
        <taxon>Pseudomonadota</taxon>
        <taxon>Gammaproteobacteria</taxon>
        <taxon>Cellvibrionales</taxon>
        <taxon>Halieaceae</taxon>
        <taxon>Congregibacter</taxon>
    </lineage>
</organism>